<dbReference type="Pfam" id="PF16028">
    <property type="entry name" value="SLC3A2_N"/>
    <property type="match status" value="1"/>
</dbReference>
<dbReference type="Gene3D" id="3.20.20.80">
    <property type="entry name" value="Glycosidases"/>
    <property type="match status" value="1"/>
</dbReference>
<dbReference type="GO" id="GO:0016324">
    <property type="term" value="C:apical plasma membrane"/>
    <property type="evidence" value="ECO:0007669"/>
    <property type="project" value="TreeGrafter"/>
</dbReference>
<keyword evidence="5" id="KW-1185">Reference proteome</keyword>
<dbReference type="AlphaFoldDB" id="A0A8C5IBM5"/>
<dbReference type="Pfam" id="PF00128">
    <property type="entry name" value="Alpha-amylase"/>
    <property type="match status" value="1"/>
</dbReference>
<name>A0A8C5IBM5_GOUWI</name>
<dbReference type="SUPFAM" id="SSF51445">
    <property type="entry name" value="(Trans)glycosidases"/>
    <property type="match status" value="1"/>
</dbReference>
<dbReference type="GO" id="GO:0015180">
    <property type="term" value="F:L-alanine transmembrane transporter activity"/>
    <property type="evidence" value="ECO:0007669"/>
    <property type="project" value="TreeGrafter"/>
</dbReference>
<protein>
    <recommendedName>
        <fullName evidence="6">Glycosyl hydrolase family 13 catalytic domain-containing protein</fullName>
    </recommendedName>
</protein>
<evidence type="ECO:0000313" key="5">
    <source>
        <dbReference type="Proteomes" id="UP000694680"/>
    </source>
</evidence>
<evidence type="ECO:0008006" key="6">
    <source>
        <dbReference type="Google" id="ProtNLM"/>
    </source>
</evidence>
<dbReference type="GO" id="GO:1904273">
    <property type="term" value="P:L-alanine import across plasma membrane"/>
    <property type="evidence" value="ECO:0007669"/>
    <property type="project" value="TreeGrafter"/>
</dbReference>
<dbReference type="GO" id="GO:0015173">
    <property type="term" value="F:aromatic amino acid transmembrane transporter activity"/>
    <property type="evidence" value="ECO:0007669"/>
    <property type="project" value="TreeGrafter"/>
</dbReference>
<evidence type="ECO:0000259" key="2">
    <source>
        <dbReference type="Pfam" id="PF00128"/>
    </source>
</evidence>
<accession>A0A8C5IBM5</accession>
<keyword evidence="1" id="KW-0812">Transmembrane</keyword>
<feature type="domain" description="Solute carrier family 3 member 2 N-terminal" evidence="3">
    <location>
        <begin position="40"/>
        <end position="114"/>
    </location>
</feature>
<reference evidence="4" key="2">
    <citation type="submission" date="2025-08" db="UniProtKB">
        <authorList>
            <consortium name="Ensembl"/>
        </authorList>
    </citation>
    <scope>IDENTIFICATION</scope>
</reference>
<dbReference type="Proteomes" id="UP000694680">
    <property type="component" value="Chromosome 18"/>
</dbReference>
<evidence type="ECO:0000313" key="4">
    <source>
        <dbReference type="Ensembl" id="ENSGWIP00000056576.1"/>
    </source>
</evidence>
<evidence type="ECO:0000259" key="3">
    <source>
        <dbReference type="Pfam" id="PF16028"/>
    </source>
</evidence>
<dbReference type="GO" id="GO:0016323">
    <property type="term" value="C:basolateral plasma membrane"/>
    <property type="evidence" value="ECO:0007669"/>
    <property type="project" value="TreeGrafter"/>
</dbReference>
<dbReference type="GO" id="GO:1903801">
    <property type="term" value="P:L-leucine import across plasma membrane"/>
    <property type="evidence" value="ECO:0007669"/>
    <property type="project" value="TreeGrafter"/>
</dbReference>
<dbReference type="GeneID" id="114480635"/>
<gene>
    <name evidence="4" type="primary">slc3a2a</name>
</gene>
<dbReference type="PANTHER" id="PTHR46673">
    <property type="entry name" value="4F2 CELL-SURFACE ANTIGEN HEAVY CHAIN"/>
    <property type="match status" value="1"/>
</dbReference>
<dbReference type="InterPro" id="IPR031984">
    <property type="entry name" value="SLC3A2_N"/>
</dbReference>
<keyword evidence="1" id="KW-0472">Membrane</keyword>
<dbReference type="Gene3D" id="2.60.40.1180">
    <property type="entry name" value="Golgi alpha-mannosidase II"/>
    <property type="match status" value="1"/>
</dbReference>
<dbReference type="GO" id="GO:0005975">
    <property type="term" value="P:carbohydrate metabolic process"/>
    <property type="evidence" value="ECO:0007669"/>
    <property type="project" value="InterPro"/>
</dbReference>
<dbReference type="GO" id="GO:0015190">
    <property type="term" value="F:L-leucine transmembrane transporter activity"/>
    <property type="evidence" value="ECO:0007669"/>
    <property type="project" value="TreeGrafter"/>
</dbReference>
<dbReference type="GO" id="GO:0015823">
    <property type="term" value="P:phenylalanine transport"/>
    <property type="evidence" value="ECO:0007669"/>
    <property type="project" value="TreeGrafter"/>
</dbReference>
<reference evidence="4" key="3">
    <citation type="submission" date="2025-09" db="UniProtKB">
        <authorList>
            <consortium name="Ensembl"/>
        </authorList>
    </citation>
    <scope>IDENTIFICATION</scope>
</reference>
<dbReference type="CTD" id="796322"/>
<proteinExistence type="predicted"/>
<organism evidence="4 5">
    <name type="scientific">Gouania willdenowi</name>
    <name type="common">Blunt-snouted clingfish</name>
    <name type="synonym">Lepadogaster willdenowi</name>
    <dbReference type="NCBI Taxonomy" id="441366"/>
    <lineage>
        <taxon>Eukaryota</taxon>
        <taxon>Metazoa</taxon>
        <taxon>Chordata</taxon>
        <taxon>Craniata</taxon>
        <taxon>Vertebrata</taxon>
        <taxon>Euteleostomi</taxon>
        <taxon>Actinopterygii</taxon>
        <taxon>Neopterygii</taxon>
        <taxon>Teleostei</taxon>
        <taxon>Neoteleostei</taxon>
        <taxon>Acanthomorphata</taxon>
        <taxon>Ovalentaria</taxon>
        <taxon>Blenniimorphae</taxon>
        <taxon>Blenniiformes</taxon>
        <taxon>Gobiesocoidei</taxon>
        <taxon>Gobiesocidae</taxon>
        <taxon>Gobiesocinae</taxon>
        <taxon>Gouania</taxon>
    </lineage>
</organism>
<dbReference type="Ensembl" id="ENSGWIT00000060868.1">
    <property type="protein sequence ID" value="ENSGWIP00000056576.1"/>
    <property type="gene ID" value="ENSGWIG00000026777.1"/>
</dbReference>
<dbReference type="RefSeq" id="XP_028330751.1">
    <property type="nucleotide sequence ID" value="XM_028474950.1"/>
</dbReference>
<dbReference type="InterPro" id="IPR006047">
    <property type="entry name" value="GH13_cat_dom"/>
</dbReference>
<dbReference type="OrthoDB" id="1740265at2759"/>
<dbReference type="InterPro" id="IPR017853">
    <property type="entry name" value="GH"/>
</dbReference>
<sequence>MSKDTEIDMKEVELNELDLEKQPMTGDGQAAAGEKNGSVKLKVPEDEVAFTGLSKEELMRVAGTRGWVRTRWALLILFWLGWVGMLAGAVVIIVQAPRCKPLPEMNWWNEGPLYQIPDIEAFAENLEGVEAKLDNMNQLKVKGLVLGPLHTVQADQPITLKLKEVDPKYGKEEHLKVVLDKAQKKGMSVILDLTPNYHGANPWFTADHLDDTVEEVKVATEHWLKFGVDGIKISDLTIASRSLDWDKLQAAVVGNRTDDTKKKLLMGAVQSVPTPDVALLVNTSGVDLILSDLLSSNKGGVERIRAFDDLNGEQRSVGWGLGAAGGHHLATLANSSALIRLYQLMLFTLPGTPVFTYGDEIGLQAEQGAEYPKMIWDIDTEPASDAPVDEAAEAMRKERVAVRKWFKTLSDLRGKERSLLYGDYYSLYSSASSLAYLRLWDQSERFVTVVNWGEQPEKLTLKLTPTEGVELPQNAKVRFSTDEDLAEDSTVSLEELTLNPGQAVLLQFPYTP</sequence>
<evidence type="ECO:0000256" key="1">
    <source>
        <dbReference type="SAM" id="Phobius"/>
    </source>
</evidence>
<dbReference type="PANTHER" id="PTHR46673:SF3">
    <property type="entry name" value="SOLUTE CARRIER FAMILY 3 (AMINO ACID TRANSPORTER HEAVY CHAIN), MEMBER 2A-RELATED"/>
    <property type="match status" value="1"/>
</dbReference>
<dbReference type="InterPro" id="IPR013780">
    <property type="entry name" value="Glyco_hydro_b"/>
</dbReference>
<reference evidence="4" key="1">
    <citation type="submission" date="2020-06" db="EMBL/GenBank/DDBJ databases">
        <authorList>
            <consortium name="Wellcome Sanger Institute Data Sharing"/>
        </authorList>
    </citation>
    <scope>NUCLEOTIDE SEQUENCE [LARGE SCALE GENOMIC DNA]</scope>
</reference>
<dbReference type="InterPro" id="IPR042280">
    <property type="entry name" value="SLC3A2"/>
</dbReference>
<keyword evidence="1" id="KW-1133">Transmembrane helix</keyword>
<feature type="domain" description="Glycosyl hydrolase family 13 catalytic" evidence="2">
    <location>
        <begin position="125"/>
        <end position="205"/>
    </location>
</feature>
<feature type="transmembrane region" description="Helical" evidence="1">
    <location>
        <begin position="72"/>
        <end position="94"/>
    </location>
</feature>